<gene>
    <name evidence="16" type="ORF">GCM10008170_34830</name>
</gene>
<proteinExistence type="inferred from homology"/>
<dbReference type="Proteomes" id="UP001143400">
    <property type="component" value="Unassembled WGS sequence"/>
</dbReference>
<evidence type="ECO:0008006" key="18">
    <source>
        <dbReference type="Google" id="ProtNLM"/>
    </source>
</evidence>
<dbReference type="PRINTS" id="PR00260">
    <property type="entry name" value="CHEMTRNSDUCR"/>
</dbReference>
<dbReference type="InterPro" id="IPR000727">
    <property type="entry name" value="T_SNARE_dom"/>
</dbReference>
<dbReference type="InterPro" id="IPR004089">
    <property type="entry name" value="MCPsignal_dom"/>
</dbReference>
<evidence type="ECO:0000256" key="9">
    <source>
        <dbReference type="ARBA" id="ARBA00023224"/>
    </source>
</evidence>
<evidence type="ECO:0000259" key="14">
    <source>
        <dbReference type="PROSITE" id="PS50192"/>
    </source>
</evidence>
<dbReference type="SMART" id="SM00283">
    <property type="entry name" value="MA"/>
    <property type="match status" value="1"/>
</dbReference>
<evidence type="ECO:0000256" key="2">
    <source>
        <dbReference type="ARBA" id="ARBA00022475"/>
    </source>
</evidence>
<evidence type="ECO:0000256" key="1">
    <source>
        <dbReference type="ARBA" id="ARBA00004429"/>
    </source>
</evidence>
<comment type="subcellular location">
    <subcellularLocation>
        <location evidence="1">Cell inner membrane</location>
        <topology evidence="1">Multi-pass membrane protein</topology>
    </subcellularLocation>
</comment>
<evidence type="ECO:0000256" key="3">
    <source>
        <dbReference type="ARBA" id="ARBA00022481"/>
    </source>
</evidence>
<dbReference type="GO" id="GO:0005886">
    <property type="term" value="C:plasma membrane"/>
    <property type="evidence" value="ECO:0007669"/>
    <property type="project" value="UniProtKB-SubCell"/>
</dbReference>
<evidence type="ECO:0000313" key="16">
    <source>
        <dbReference type="EMBL" id="GLK57463.1"/>
    </source>
</evidence>
<keyword evidence="4" id="KW-0145">Chemotaxis</keyword>
<reference evidence="16" key="2">
    <citation type="submission" date="2023-01" db="EMBL/GenBank/DDBJ databases">
        <authorList>
            <person name="Sun Q."/>
            <person name="Evtushenko L."/>
        </authorList>
    </citation>
    <scope>NUCLEOTIDE SEQUENCE</scope>
    <source>
        <strain evidence="16">VKM B-1606</strain>
    </source>
</reference>
<evidence type="ECO:0000313" key="17">
    <source>
        <dbReference type="Proteomes" id="UP001143400"/>
    </source>
</evidence>
<keyword evidence="6 12" id="KW-0812">Transmembrane</keyword>
<keyword evidence="7 12" id="KW-1133">Transmembrane helix</keyword>
<dbReference type="Gene3D" id="1.10.287.950">
    <property type="entry name" value="Methyl-accepting chemotaxis protein"/>
    <property type="match status" value="1"/>
</dbReference>
<reference evidence="16" key="1">
    <citation type="journal article" date="2014" name="Int. J. Syst. Evol. Microbiol.">
        <title>Complete genome sequence of Corynebacterium casei LMG S-19264T (=DSM 44701T), isolated from a smear-ripened cheese.</title>
        <authorList>
            <consortium name="US DOE Joint Genome Institute (JGI-PGF)"/>
            <person name="Walter F."/>
            <person name="Albersmeier A."/>
            <person name="Kalinowski J."/>
            <person name="Ruckert C."/>
        </authorList>
    </citation>
    <scope>NUCLEOTIDE SEQUENCE</scope>
    <source>
        <strain evidence="16">VKM B-1606</strain>
    </source>
</reference>
<evidence type="ECO:0000259" key="15">
    <source>
        <dbReference type="PROSITE" id="PS50885"/>
    </source>
</evidence>
<dbReference type="GO" id="GO:0006935">
    <property type="term" value="P:chemotaxis"/>
    <property type="evidence" value="ECO:0007669"/>
    <property type="project" value="UniProtKB-KW"/>
</dbReference>
<feature type="domain" description="Methyl-accepting transducer" evidence="13">
    <location>
        <begin position="308"/>
        <end position="544"/>
    </location>
</feature>
<name>A0A9W6MTK0_9HYPH</name>
<evidence type="ECO:0000256" key="10">
    <source>
        <dbReference type="ARBA" id="ARBA00029447"/>
    </source>
</evidence>
<dbReference type="PANTHER" id="PTHR32089:SF112">
    <property type="entry name" value="LYSOZYME-LIKE PROTEIN-RELATED"/>
    <property type="match status" value="1"/>
</dbReference>
<evidence type="ECO:0000256" key="6">
    <source>
        <dbReference type="ARBA" id="ARBA00022692"/>
    </source>
</evidence>
<evidence type="ECO:0000256" key="8">
    <source>
        <dbReference type="ARBA" id="ARBA00023136"/>
    </source>
</evidence>
<evidence type="ECO:0000256" key="4">
    <source>
        <dbReference type="ARBA" id="ARBA00022500"/>
    </source>
</evidence>
<comment type="similarity">
    <text evidence="10">Belongs to the methyl-accepting chemotaxis (MCP) protein family.</text>
</comment>
<keyword evidence="8 12" id="KW-0472">Membrane</keyword>
<comment type="caution">
    <text evidence="16">The sequence shown here is derived from an EMBL/GenBank/DDBJ whole genome shotgun (WGS) entry which is preliminary data.</text>
</comment>
<evidence type="ECO:0000256" key="7">
    <source>
        <dbReference type="ARBA" id="ARBA00022989"/>
    </source>
</evidence>
<dbReference type="SUPFAM" id="SSF58104">
    <property type="entry name" value="Methyl-accepting chemotaxis protein (MCP) signaling domain"/>
    <property type="match status" value="1"/>
</dbReference>
<dbReference type="PROSITE" id="PS50192">
    <property type="entry name" value="T_SNARE"/>
    <property type="match status" value="1"/>
</dbReference>
<protein>
    <recommendedName>
        <fullName evidence="18">Methyl-accepting chemotaxis protein</fullName>
    </recommendedName>
</protein>
<dbReference type="PROSITE" id="PS50111">
    <property type="entry name" value="CHEMOTAXIS_TRANSDUC_2"/>
    <property type="match status" value="1"/>
</dbReference>
<dbReference type="GO" id="GO:0007165">
    <property type="term" value="P:signal transduction"/>
    <property type="evidence" value="ECO:0007669"/>
    <property type="project" value="UniProtKB-KW"/>
</dbReference>
<dbReference type="InterPro" id="IPR003660">
    <property type="entry name" value="HAMP_dom"/>
</dbReference>
<keyword evidence="3" id="KW-0488">Methylation</keyword>
<sequence length="564" mass="58964">MMRFGDGSVRIGTKIFALIAALGAVAIGVAGVGYSTLQAYDQAVDDVQVASRRALYSERLNRLVTSVVMDARGIYAADDAATAKKFGEGVMASLGQIDELLKAWAPIVPAQDQALFDAVSRDAATFRAFRTETVRLGSQESPAAANAQGNNDGNRANRRAFQASIDAMTERGRAEVKAVDEQVASLYAERLALLLILSLGGTLAAIVVGGLIVQRQIARPLAGVTGAIQRLAAGDHRLPDVKPGKDEVGDIWRSMQVFAGAMQEAASLREAQAETDKRRIVERRSEMTGLAGRFEGSVGELVQHLAAAAQEMEATSRSLAANAEQTTRQSSSVLTIASDASNNVQAVAAATEELAASAREIGAQVELTSQAAANAVENVRHAHERVDLLARGAQKIGEFVKLIQDIAGQTNLLALNATIEAARAGEAGRGFAVVAAEVKELAGQTARATDEITAQISSIQGATEETVKAIEEIAGIIAEVHHIASGVSAAVEEQQAATQEIARNISEAARGTLRVSEDVAEMQMAANEAGHGASQVRSAAGELAVQSTRLGKEVDGFLSGVRAA</sequence>
<evidence type="ECO:0000256" key="12">
    <source>
        <dbReference type="SAM" id="Phobius"/>
    </source>
</evidence>
<keyword evidence="5" id="KW-0997">Cell inner membrane</keyword>
<feature type="transmembrane region" description="Helical" evidence="12">
    <location>
        <begin position="191"/>
        <end position="213"/>
    </location>
</feature>
<dbReference type="EMBL" id="BSFF01000010">
    <property type="protein sequence ID" value="GLK57463.1"/>
    <property type="molecule type" value="Genomic_DNA"/>
</dbReference>
<dbReference type="Pfam" id="PF00015">
    <property type="entry name" value="MCPsignal"/>
    <property type="match status" value="1"/>
</dbReference>
<accession>A0A9W6MTK0</accession>
<dbReference type="Gene3D" id="6.10.340.10">
    <property type="match status" value="1"/>
</dbReference>
<dbReference type="PANTHER" id="PTHR32089">
    <property type="entry name" value="METHYL-ACCEPTING CHEMOTAXIS PROTEIN MCPB"/>
    <property type="match status" value="1"/>
</dbReference>
<dbReference type="SMART" id="SM00304">
    <property type="entry name" value="HAMP"/>
    <property type="match status" value="1"/>
</dbReference>
<evidence type="ECO:0000256" key="5">
    <source>
        <dbReference type="ARBA" id="ARBA00022519"/>
    </source>
</evidence>
<organism evidence="16 17">
    <name type="scientific">Methylopila capsulata</name>
    <dbReference type="NCBI Taxonomy" id="61654"/>
    <lineage>
        <taxon>Bacteria</taxon>
        <taxon>Pseudomonadati</taxon>
        <taxon>Pseudomonadota</taxon>
        <taxon>Alphaproteobacteria</taxon>
        <taxon>Hyphomicrobiales</taxon>
        <taxon>Methylopilaceae</taxon>
        <taxon>Methylopila</taxon>
    </lineage>
</organism>
<dbReference type="AlphaFoldDB" id="A0A9W6MTK0"/>
<feature type="domain" description="HAMP" evidence="15">
    <location>
        <begin position="215"/>
        <end position="267"/>
    </location>
</feature>
<dbReference type="InterPro" id="IPR003122">
    <property type="entry name" value="Tar_rcpt_lig-bd"/>
</dbReference>
<keyword evidence="2" id="KW-1003">Cell membrane</keyword>
<feature type="domain" description="T-SNARE coiled-coil homology" evidence="14">
    <location>
        <begin position="460"/>
        <end position="522"/>
    </location>
</feature>
<evidence type="ECO:0000256" key="11">
    <source>
        <dbReference type="PROSITE-ProRule" id="PRU00284"/>
    </source>
</evidence>
<keyword evidence="9 11" id="KW-0807">Transducer</keyword>
<dbReference type="InterPro" id="IPR004090">
    <property type="entry name" value="Chemotax_Me-accpt_rcpt"/>
</dbReference>
<dbReference type="Pfam" id="PF02203">
    <property type="entry name" value="TarH"/>
    <property type="match status" value="1"/>
</dbReference>
<dbReference type="GO" id="GO:0004888">
    <property type="term" value="F:transmembrane signaling receptor activity"/>
    <property type="evidence" value="ECO:0007669"/>
    <property type="project" value="InterPro"/>
</dbReference>
<evidence type="ECO:0000259" key="13">
    <source>
        <dbReference type="PROSITE" id="PS50111"/>
    </source>
</evidence>
<dbReference type="PROSITE" id="PS50885">
    <property type="entry name" value="HAMP"/>
    <property type="match status" value="1"/>
</dbReference>